<gene>
    <name evidence="1" type="ORF">BC739_007203</name>
</gene>
<comment type="caution">
    <text evidence="1">The sequence shown here is derived from an EMBL/GenBank/DDBJ whole genome shotgun (WGS) entry which is preliminary data.</text>
</comment>
<keyword evidence="2" id="KW-1185">Reference proteome</keyword>
<evidence type="ECO:0000313" key="1">
    <source>
        <dbReference type="EMBL" id="MBA8929970.1"/>
    </source>
</evidence>
<proteinExistence type="predicted"/>
<protein>
    <submittedName>
        <fullName evidence="1">Uncharacterized protein</fullName>
    </submittedName>
</protein>
<accession>A0ABR6BTI0</accession>
<name>A0ABR6BTI0_9PSEU</name>
<dbReference type="EMBL" id="JACJID010000006">
    <property type="protein sequence ID" value="MBA8929970.1"/>
    <property type="molecule type" value="Genomic_DNA"/>
</dbReference>
<dbReference type="Proteomes" id="UP000517916">
    <property type="component" value="Unassembled WGS sequence"/>
</dbReference>
<reference evidence="1 2" key="1">
    <citation type="submission" date="2020-08" db="EMBL/GenBank/DDBJ databases">
        <title>Genomic Encyclopedia of Archaeal and Bacterial Type Strains, Phase II (KMG-II): from individual species to whole genera.</title>
        <authorList>
            <person name="Goeker M."/>
        </authorList>
    </citation>
    <scope>NUCLEOTIDE SEQUENCE [LARGE SCALE GENOMIC DNA]</scope>
    <source>
        <strain evidence="1 2">DSM 43850</strain>
    </source>
</reference>
<evidence type="ECO:0000313" key="2">
    <source>
        <dbReference type="Proteomes" id="UP000517916"/>
    </source>
</evidence>
<organism evidence="1 2">
    <name type="scientific">Kutzneria viridogrisea</name>
    <dbReference type="NCBI Taxonomy" id="47990"/>
    <lineage>
        <taxon>Bacteria</taxon>
        <taxon>Bacillati</taxon>
        <taxon>Actinomycetota</taxon>
        <taxon>Actinomycetes</taxon>
        <taxon>Pseudonocardiales</taxon>
        <taxon>Pseudonocardiaceae</taxon>
        <taxon>Kutzneria</taxon>
    </lineage>
</organism>
<sequence>MVILQSQFCRAEFTDVHMLDAPRFAATART</sequence>